<feature type="transmembrane region" description="Helical" evidence="6">
    <location>
        <begin position="260"/>
        <end position="284"/>
    </location>
</feature>
<feature type="transmembrane region" description="Helical" evidence="6">
    <location>
        <begin position="291"/>
        <end position="310"/>
    </location>
</feature>
<name>A0A6S6SDJ5_9BACT</name>
<dbReference type="Pfam" id="PF03739">
    <property type="entry name" value="LptF_LptG"/>
    <property type="match status" value="1"/>
</dbReference>
<evidence type="ECO:0000256" key="5">
    <source>
        <dbReference type="ARBA" id="ARBA00023136"/>
    </source>
</evidence>
<evidence type="ECO:0000313" key="7">
    <source>
        <dbReference type="EMBL" id="CAA6803074.1"/>
    </source>
</evidence>
<keyword evidence="5 6" id="KW-0472">Membrane</keyword>
<evidence type="ECO:0000256" key="6">
    <source>
        <dbReference type="SAM" id="Phobius"/>
    </source>
</evidence>
<evidence type="ECO:0000256" key="4">
    <source>
        <dbReference type="ARBA" id="ARBA00022989"/>
    </source>
</evidence>
<feature type="transmembrane region" description="Helical" evidence="6">
    <location>
        <begin position="63"/>
        <end position="83"/>
    </location>
</feature>
<evidence type="ECO:0000256" key="2">
    <source>
        <dbReference type="ARBA" id="ARBA00022475"/>
    </source>
</evidence>
<dbReference type="InterPro" id="IPR005495">
    <property type="entry name" value="LptG/LptF_permease"/>
</dbReference>
<protein>
    <submittedName>
        <fullName evidence="7">Predicted permease YjgP/YjgQ family</fullName>
    </submittedName>
</protein>
<gene>
    <name evidence="7" type="ORF">HELGO_WM34520</name>
</gene>
<dbReference type="EMBL" id="CACVAR010000110">
    <property type="protein sequence ID" value="CAA6803074.1"/>
    <property type="molecule type" value="Genomic_DNA"/>
</dbReference>
<dbReference type="GO" id="GO:0043190">
    <property type="term" value="C:ATP-binding cassette (ABC) transporter complex"/>
    <property type="evidence" value="ECO:0007669"/>
    <property type="project" value="TreeGrafter"/>
</dbReference>
<sequence>MAKKTSISTYLSKNFQSSFFTIFLPLFFIGSLVFIIKISSLTASIQISFVEMLQLFSYNLPSILFYTLPISFLVAIVITLLRLSNDNELMALFSLGSNAKTILYRYFLIGGLFSIVLLILSLGLMPKTKQQFKAFKHEKTAQAQININPSKLGQKFGDLFVYVKSKENDTMRDIVIYKKDQEHSDQLFIARKATFENNNLVVTLTLKDGSGYTFSKENLRKINYETMKVFRNLNSDAFTYSNIVQYWIKLSLNPKKKSQIFFFIFASFIPLLALTIIASFSIINPRYQKNYAYHVLALTTVGLYGLAIILKSSGTLVMTLGFSFLIFILGFYLYRHFVLRFF</sequence>
<feature type="transmembrane region" description="Helical" evidence="6">
    <location>
        <begin position="20"/>
        <end position="42"/>
    </location>
</feature>
<evidence type="ECO:0000256" key="3">
    <source>
        <dbReference type="ARBA" id="ARBA00022692"/>
    </source>
</evidence>
<proteinExistence type="predicted"/>
<accession>A0A6S6SDJ5</accession>
<feature type="transmembrane region" description="Helical" evidence="6">
    <location>
        <begin position="103"/>
        <end position="125"/>
    </location>
</feature>
<dbReference type="PANTHER" id="PTHR33529:SF7">
    <property type="entry name" value="LIPOPOLYSACCHARIDE EXPORT SYSTEM PERMEASE PROTEIN LPTF"/>
    <property type="match status" value="1"/>
</dbReference>
<keyword evidence="4 6" id="KW-1133">Transmembrane helix</keyword>
<keyword evidence="3 6" id="KW-0812">Transmembrane</keyword>
<dbReference type="PANTHER" id="PTHR33529">
    <property type="entry name" value="SLR0882 PROTEIN-RELATED"/>
    <property type="match status" value="1"/>
</dbReference>
<feature type="transmembrane region" description="Helical" evidence="6">
    <location>
        <begin position="316"/>
        <end position="334"/>
    </location>
</feature>
<organism evidence="7">
    <name type="scientific">uncultured Sulfurovum sp</name>
    <dbReference type="NCBI Taxonomy" id="269237"/>
    <lineage>
        <taxon>Bacteria</taxon>
        <taxon>Pseudomonadati</taxon>
        <taxon>Campylobacterota</taxon>
        <taxon>Epsilonproteobacteria</taxon>
        <taxon>Campylobacterales</taxon>
        <taxon>Sulfurovaceae</taxon>
        <taxon>Sulfurovum</taxon>
        <taxon>environmental samples</taxon>
    </lineage>
</organism>
<dbReference type="GO" id="GO:0015920">
    <property type="term" value="P:lipopolysaccharide transport"/>
    <property type="evidence" value="ECO:0007669"/>
    <property type="project" value="TreeGrafter"/>
</dbReference>
<comment type="subcellular location">
    <subcellularLocation>
        <location evidence="1">Cell membrane</location>
        <topology evidence="1">Multi-pass membrane protein</topology>
    </subcellularLocation>
</comment>
<reference evidence="7" key="1">
    <citation type="submission" date="2020-01" db="EMBL/GenBank/DDBJ databases">
        <authorList>
            <person name="Meier V. D."/>
            <person name="Meier V D."/>
        </authorList>
    </citation>
    <scope>NUCLEOTIDE SEQUENCE</scope>
    <source>
        <strain evidence="7">HLG_WM_MAG_03</strain>
    </source>
</reference>
<evidence type="ECO:0000256" key="1">
    <source>
        <dbReference type="ARBA" id="ARBA00004651"/>
    </source>
</evidence>
<dbReference type="AlphaFoldDB" id="A0A6S6SDJ5"/>
<keyword evidence="2" id="KW-1003">Cell membrane</keyword>